<dbReference type="AlphaFoldDB" id="A0A8H3HC15"/>
<evidence type="ECO:0000256" key="2">
    <source>
        <dbReference type="ARBA" id="ARBA00022737"/>
    </source>
</evidence>
<dbReference type="PANTHER" id="PTHR22847">
    <property type="entry name" value="WD40 REPEAT PROTEIN"/>
    <property type="match status" value="1"/>
</dbReference>
<feature type="repeat" description="WD" evidence="3">
    <location>
        <begin position="310"/>
        <end position="351"/>
    </location>
</feature>
<feature type="repeat" description="WD" evidence="3">
    <location>
        <begin position="267"/>
        <end position="308"/>
    </location>
</feature>
<dbReference type="Gene3D" id="2.130.10.10">
    <property type="entry name" value="YVTN repeat-like/Quinoprotein amine dehydrogenase"/>
    <property type="match status" value="2"/>
</dbReference>
<dbReference type="InterPro" id="IPR001680">
    <property type="entry name" value="WD40_rpt"/>
</dbReference>
<dbReference type="PANTHER" id="PTHR22847:SF637">
    <property type="entry name" value="WD REPEAT DOMAIN 5B"/>
    <property type="match status" value="1"/>
</dbReference>
<dbReference type="PROSITE" id="PS50294">
    <property type="entry name" value="WD_REPEATS_REGION"/>
    <property type="match status" value="3"/>
</dbReference>
<gene>
    <name evidence="4" type="ORF">RDB_LOCUS117272</name>
</gene>
<dbReference type="Proteomes" id="UP000663831">
    <property type="component" value="Unassembled WGS sequence"/>
</dbReference>
<evidence type="ECO:0000313" key="4">
    <source>
        <dbReference type="EMBL" id="CAE6499510.1"/>
    </source>
</evidence>
<dbReference type="PROSITE" id="PS00678">
    <property type="entry name" value="WD_REPEATS_1"/>
    <property type="match status" value="3"/>
</dbReference>
<dbReference type="InterPro" id="IPR036322">
    <property type="entry name" value="WD40_repeat_dom_sf"/>
</dbReference>
<dbReference type="InterPro" id="IPR019775">
    <property type="entry name" value="WD40_repeat_CS"/>
</dbReference>
<dbReference type="EMBL" id="CAJMWV010004459">
    <property type="protein sequence ID" value="CAE6499510.1"/>
    <property type="molecule type" value="Genomic_DNA"/>
</dbReference>
<keyword evidence="2" id="KW-0677">Repeat</keyword>
<dbReference type="CDD" id="cd00200">
    <property type="entry name" value="WD40"/>
    <property type="match status" value="1"/>
</dbReference>
<dbReference type="SMART" id="SM00320">
    <property type="entry name" value="WD40"/>
    <property type="match status" value="4"/>
</dbReference>
<organism evidence="4 5">
    <name type="scientific">Rhizoctonia solani</name>
    <dbReference type="NCBI Taxonomy" id="456999"/>
    <lineage>
        <taxon>Eukaryota</taxon>
        <taxon>Fungi</taxon>
        <taxon>Dikarya</taxon>
        <taxon>Basidiomycota</taxon>
        <taxon>Agaricomycotina</taxon>
        <taxon>Agaricomycetes</taxon>
        <taxon>Cantharellales</taxon>
        <taxon>Ceratobasidiaceae</taxon>
        <taxon>Rhizoctonia</taxon>
    </lineage>
</organism>
<sequence>MVVHRCFDVLKTALKFNICQLENSYLADNEVNDLEARVAHCISPTLSYACRYWSSHLRLSLVKDNTTQMLLDFLFERFLFWMEVLSLSRCIGIGATMMQQAQTWLWQMNGNSDEGQKQVSDAHNFVTWFATNSCSRSTPHIYISALALCVKSSWVYQHYFQRTTGLASMLIGQHKEAVLAIWSLESVVCSVAISPDDNRIASSCVDSSVRVYDIHTGAMVAGPFQGHTQTVWLVAFSPDGRHIASGSADHTVIVWDADTGRIVTGPLHKHTDSVLSVAFSLDGRRLVSGSYDHTIIVWDIYTGAIALGPLKGHSSVIMSVAISPNGQMIASGSWDETIQLWDASTGAAFAEPLRGHTNEVNMVAFLSESLGKRDR</sequence>
<dbReference type="GO" id="GO:1990234">
    <property type="term" value="C:transferase complex"/>
    <property type="evidence" value="ECO:0007669"/>
    <property type="project" value="UniProtKB-ARBA"/>
</dbReference>
<evidence type="ECO:0008006" key="6">
    <source>
        <dbReference type="Google" id="ProtNLM"/>
    </source>
</evidence>
<dbReference type="PRINTS" id="PR00320">
    <property type="entry name" value="GPROTEINBRPT"/>
</dbReference>
<keyword evidence="1 3" id="KW-0853">WD repeat</keyword>
<reference evidence="4" key="1">
    <citation type="submission" date="2021-01" db="EMBL/GenBank/DDBJ databases">
        <authorList>
            <person name="Kaushik A."/>
        </authorList>
    </citation>
    <scope>NUCLEOTIDE SEQUENCE</scope>
    <source>
        <strain evidence="4">AG3-1AP</strain>
    </source>
</reference>
<accession>A0A8H3HC15</accession>
<dbReference type="PROSITE" id="PS50082">
    <property type="entry name" value="WD_REPEATS_2"/>
    <property type="match status" value="4"/>
</dbReference>
<evidence type="ECO:0000313" key="5">
    <source>
        <dbReference type="Proteomes" id="UP000663831"/>
    </source>
</evidence>
<dbReference type="InterPro" id="IPR015943">
    <property type="entry name" value="WD40/YVTN_repeat-like_dom_sf"/>
</dbReference>
<dbReference type="InterPro" id="IPR020472">
    <property type="entry name" value="WD40_PAC1"/>
</dbReference>
<evidence type="ECO:0000256" key="1">
    <source>
        <dbReference type="ARBA" id="ARBA00022574"/>
    </source>
</evidence>
<dbReference type="SUPFAM" id="SSF50978">
    <property type="entry name" value="WD40 repeat-like"/>
    <property type="match status" value="1"/>
</dbReference>
<protein>
    <recommendedName>
        <fullName evidence="6">Vegetative incompatibility protein HET-E-1</fullName>
    </recommendedName>
</protein>
<feature type="repeat" description="WD" evidence="3">
    <location>
        <begin position="181"/>
        <end position="222"/>
    </location>
</feature>
<evidence type="ECO:0000256" key="3">
    <source>
        <dbReference type="PROSITE-ProRule" id="PRU00221"/>
    </source>
</evidence>
<dbReference type="Pfam" id="PF00400">
    <property type="entry name" value="WD40"/>
    <property type="match status" value="4"/>
</dbReference>
<proteinExistence type="predicted"/>
<name>A0A8H3HC15_9AGAM</name>
<feature type="repeat" description="WD" evidence="3">
    <location>
        <begin position="224"/>
        <end position="265"/>
    </location>
</feature>
<comment type="caution">
    <text evidence="4">The sequence shown here is derived from an EMBL/GenBank/DDBJ whole genome shotgun (WGS) entry which is preliminary data.</text>
</comment>